<dbReference type="GO" id="GO:0005524">
    <property type="term" value="F:ATP binding"/>
    <property type="evidence" value="ECO:0007669"/>
    <property type="project" value="UniProtKB-KW"/>
</dbReference>
<evidence type="ECO:0000256" key="3">
    <source>
        <dbReference type="ARBA" id="ARBA00022741"/>
    </source>
</evidence>
<organism evidence="6 7">
    <name type="scientific">Sinosporangium siamense</name>
    <dbReference type="NCBI Taxonomy" id="1367973"/>
    <lineage>
        <taxon>Bacteria</taxon>
        <taxon>Bacillati</taxon>
        <taxon>Actinomycetota</taxon>
        <taxon>Actinomycetes</taxon>
        <taxon>Streptosporangiales</taxon>
        <taxon>Streptosporangiaceae</taxon>
        <taxon>Sinosporangium</taxon>
    </lineage>
</organism>
<evidence type="ECO:0000256" key="4">
    <source>
        <dbReference type="ARBA" id="ARBA00022840"/>
    </source>
</evidence>
<evidence type="ECO:0008006" key="8">
    <source>
        <dbReference type="Google" id="ProtNLM"/>
    </source>
</evidence>
<accession>A0A919RDL3</accession>
<dbReference type="EMBL" id="BOOW01000013">
    <property type="protein sequence ID" value="GII91960.1"/>
    <property type="molecule type" value="Genomic_DNA"/>
</dbReference>
<keyword evidence="7" id="KW-1185">Reference proteome</keyword>
<reference evidence="6" key="1">
    <citation type="submission" date="2021-01" db="EMBL/GenBank/DDBJ databases">
        <title>Whole genome shotgun sequence of Sinosporangium siamense NBRC 109515.</title>
        <authorList>
            <person name="Komaki H."/>
            <person name="Tamura T."/>
        </authorList>
    </citation>
    <scope>NUCLEOTIDE SEQUENCE</scope>
    <source>
        <strain evidence="6">NBRC 109515</strain>
    </source>
</reference>
<proteinExistence type="predicted"/>
<dbReference type="Proteomes" id="UP000606172">
    <property type="component" value="Unassembled WGS sequence"/>
</dbReference>
<evidence type="ECO:0000313" key="6">
    <source>
        <dbReference type="EMBL" id="GII91960.1"/>
    </source>
</evidence>
<dbReference type="InterPro" id="IPR027417">
    <property type="entry name" value="P-loop_NTPase"/>
</dbReference>
<sequence>MTTTRYAIQAEGLAKHYGETKALDGVDLAVPQGRLLGVLGPNGAGKPTIGL</sequence>
<comment type="subcellular location">
    <subcellularLocation>
        <location evidence="1">Cell membrane</location>
        <topology evidence="1">Peripheral membrane protein</topology>
    </subcellularLocation>
</comment>
<dbReference type="AlphaFoldDB" id="A0A919RDL3"/>
<protein>
    <recommendedName>
        <fullName evidence="8">ATP-binding cassette domain-containing protein</fullName>
    </recommendedName>
</protein>
<comment type="caution">
    <text evidence="6">The sequence shown here is derived from an EMBL/GenBank/DDBJ whole genome shotgun (WGS) entry which is preliminary data.</text>
</comment>
<dbReference type="GO" id="GO:0046677">
    <property type="term" value="P:response to antibiotic"/>
    <property type="evidence" value="ECO:0007669"/>
    <property type="project" value="UniProtKB-KW"/>
</dbReference>
<keyword evidence="2" id="KW-0813">Transport</keyword>
<evidence type="ECO:0000256" key="5">
    <source>
        <dbReference type="ARBA" id="ARBA00023251"/>
    </source>
</evidence>
<evidence type="ECO:0000313" key="7">
    <source>
        <dbReference type="Proteomes" id="UP000606172"/>
    </source>
</evidence>
<keyword evidence="3" id="KW-0547">Nucleotide-binding</keyword>
<keyword evidence="5" id="KW-0046">Antibiotic resistance</keyword>
<dbReference type="InterPro" id="IPR050763">
    <property type="entry name" value="ABC_transporter_ATP-binding"/>
</dbReference>
<evidence type="ECO:0000256" key="1">
    <source>
        <dbReference type="ARBA" id="ARBA00004202"/>
    </source>
</evidence>
<dbReference type="GO" id="GO:0005886">
    <property type="term" value="C:plasma membrane"/>
    <property type="evidence" value="ECO:0007669"/>
    <property type="project" value="UniProtKB-SubCell"/>
</dbReference>
<keyword evidence="4" id="KW-0067">ATP-binding</keyword>
<name>A0A919RDL3_9ACTN</name>
<dbReference type="PANTHER" id="PTHR42711">
    <property type="entry name" value="ABC TRANSPORTER ATP-BINDING PROTEIN"/>
    <property type="match status" value="1"/>
</dbReference>
<dbReference type="PANTHER" id="PTHR42711:SF19">
    <property type="entry name" value="DOXORUBICIN RESISTANCE ATP-BINDING PROTEIN DRRA"/>
    <property type="match status" value="1"/>
</dbReference>
<dbReference type="Gene3D" id="3.40.50.300">
    <property type="entry name" value="P-loop containing nucleotide triphosphate hydrolases"/>
    <property type="match status" value="1"/>
</dbReference>
<gene>
    <name evidence="6" type="ORF">Ssi02_21910</name>
</gene>
<evidence type="ECO:0000256" key="2">
    <source>
        <dbReference type="ARBA" id="ARBA00022448"/>
    </source>
</evidence>
<dbReference type="SUPFAM" id="SSF52540">
    <property type="entry name" value="P-loop containing nucleoside triphosphate hydrolases"/>
    <property type="match status" value="1"/>
</dbReference>